<organism evidence="2 3">
    <name type="scientific">Heliocybe sulcata</name>
    <dbReference type="NCBI Taxonomy" id="5364"/>
    <lineage>
        <taxon>Eukaryota</taxon>
        <taxon>Fungi</taxon>
        <taxon>Dikarya</taxon>
        <taxon>Basidiomycota</taxon>
        <taxon>Agaricomycotina</taxon>
        <taxon>Agaricomycetes</taxon>
        <taxon>Gloeophyllales</taxon>
        <taxon>Gloeophyllaceae</taxon>
        <taxon>Heliocybe</taxon>
    </lineage>
</organism>
<dbReference type="OrthoDB" id="3018573at2759"/>
<gene>
    <name evidence="2" type="ORF">OE88DRAFT_1734140</name>
</gene>
<keyword evidence="3" id="KW-1185">Reference proteome</keyword>
<feature type="compositionally biased region" description="Polar residues" evidence="1">
    <location>
        <begin position="66"/>
        <end position="75"/>
    </location>
</feature>
<dbReference type="STRING" id="5364.A0A5C3N9S6"/>
<feature type="region of interest" description="Disordered" evidence="1">
    <location>
        <begin position="48"/>
        <end position="97"/>
    </location>
</feature>
<feature type="region of interest" description="Disordered" evidence="1">
    <location>
        <begin position="1"/>
        <end position="24"/>
    </location>
</feature>
<evidence type="ECO:0000313" key="2">
    <source>
        <dbReference type="EMBL" id="TFK53196.1"/>
    </source>
</evidence>
<sequence length="331" mass="36319">MTQTLGSSSLGGGDAIFPPKNKKPYTTEHLAQLASLSREQKVEFNRLISVRNTSRVEKESRRESDNSISPASSVESLIDIPDEEDAPSRPSTPKNGNKFQAAMHMLVSLSPTVFDSIVGFISSKRKAPDDADLDEVSELKKLKLFTTEGETKITPGATLAEEGDTMPRRKLASKISIIDISQFKDESLLTKDEFREAIDGAMMVFAALGDASYIRRWDDHWTWFLNLPDFGDNFDAVLACDIELRHEYRTSPFKFDPIHYNTRYHSKLADLQLARMKQLERNMCSSLGGRSAGPGPSSSRGAGPQATGRRAGRGGTGAGTGLAPVCLVCSR</sequence>
<feature type="compositionally biased region" description="Basic and acidic residues" evidence="1">
    <location>
        <begin position="54"/>
        <end position="65"/>
    </location>
</feature>
<dbReference type="AlphaFoldDB" id="A0A5C3N9S6"/>
<name>A0A5C3N9S6_9AGAM</name>
<dbReference type="EMBL" id="ML213508">
    <property type="protein sequence ID" value="TFK53196.1"/>
    <property type="molecule type" value="Genomic_DNA"/>
</dbReference>
<feature type="region of interest" description="Disordered" evidence="1">
    <location>
        <begin position="285"/>
        <end position="316"/>
    </location>
</feature>
<reference evidence="2 3" key="1">
    <citation type="journal article" date="2019" name="Nat. Ecol. Evol.">
        <title>Megaphylogeny resolves global patterns of mushroom evolution.</title>
        <authorList>
            <person name="Varga T."/>
            <person name="Krizsan K."/>
            <person name="Foldi C."/>
            <person name="Dima B."/>
            <person name="Sanchez-Garcia M."/>
            <person name="Sanchez-Ramirez S."/>
            <person name="Szollosi G.J."/>
            <person name="Szarkandi J.G."/>
            <person name="Papp V."/>
            <person name="Albert L."/>
            <person name="Andreopoulos W."/>
            <person name="Angelini C."/>
            <person name="Antonin V."/>
            <person name="Barry K.W."/>
            <person name="Bougher N.L."/>
            <person name="Buchanan P."/>
            <person name="Buyck B."/>
            <person name="Bense V."/>
            <person name="Catcheside P."/>
            <person name="Chovatia M."/>
            <person name="Cooper J."/>
            <person name="Damon W."/>
            <person name="Desjardin D."/>
            <person name="Finy P."/>
            <person name="Geml J."/>
            <person name="Haridas S."/>
            <person name="Hughes K."/>
            <person name="Justo A."/>
            <person name="Karasinski D."/>
            <person name="Kautmanova I."/>
            <person name="Kiss B."/>
            <person name="Kocsube S."/>
            <person name="Kotiranta H."/>
            <person name="LaButti K.M."/>
            <person name="Lechner B.E."/>
            <person name="Liimatainen K."/>
            <person name="Lipzen A."/>
            <person name="Lukacs Z."/>
            <person name="Mihaltcheva S."/>
            <person name="Morgado L.N."/>
            <person name="Niskanen T."/>
            <person name="Noordeloos M.E."/>
            <person name="Ohm R.A."/>
            <person name="Ortiz-Santana B."/>
            <person name="Ovrebo C."/>
            <person name="Racz N."/>
            <person name="Riley R."/>
            <person name="Savchenko A."/>
            <person name="Shiryaev A."/>
            <person name="Soop K."/>
            <person name="Spirin V."/>
            <person name="Szebenyi C."/>
            <person name="Tomsovsky M."/>
            <person name="Tulloss R.E."/>
            <person name="Uehling J."/>
            <person name="Grigoriev I.V."/>
            <person name="Vagvolgyi C."/>
            <person name="Papp T."/>
            <person name="Martin F.M."/>
            <person name="Miettinen O."/>
            <person name="Hibbett D.S."/>
            <person name="Nagy L.G."/>
        </authorList>
    </citation>
    <scope>NUCLEOTIDE SEQUENCE [LARGE SCALE GENOMIC DNA]</scope>
    <source>
        <strain evidence="2 3">OMC1185</strain>
    </source>
</reference>
<evidence type="ECO:0000256" key="1">
    <source>
        <dbReference type="SAM" id="MobiDB-lite"/>
    </source>
</evidence>
<dbReference type="Proteomes" id="UP000305948">
    <property type="component" value="Unassembled WGS sequence"/>
</dbReference>
<protein>
    <submittedName>
        <fullName evidence="2">Uncharacterized protein</fullName>
    </submittedName>
</protein>
<feature type="compositionally biased region" description="Low complexity" evidence="1">
    <location>
        <begin position="285"/>
        <end position="309"/>
    </location>
</feature>
<accession>A0A5C3N9S6</accession>
<evidence type="ECO:0000313" key="3">
    <source>
        <dbReference type="Proteomes" id="UP000305948"/>
    </source>
</evidence>
<proteinExistence type="predicted"/>